<feature type="region of interest" description="Disordered" evidence="1">
    <location>
        <begin position="89"/>
        <end position="111"/>
    </location>
</feature>
<reference evidence="2" key="2">
    <citation type="submission" date="2020-06" db="EMBL/GenBank/DDBJ databases">
        <authorList>
            <person name="Sheffer M."/>
        </authorList>
    </citation>
    <scope>NUCLEOTIDE SEQUENCE</scope>
</reference>
<gene>
    <name evidence="2" type="ORF">HNY73_013162</name>
</gene>
<name>A0A8T0EYT8_ARGBR</name>
<accession>A0A8T0EYT8</accession>
<proteinExistence type="predicted"/>
<dbReference type="Proteomes" id="UP000807504">
    <property type="component" value="Unassembled WGS sequence"/>
</dbReference>
<organism evidence="2 3">
    <name type="scientific">Argiope bruennichi</name>
    <name type="common">Wasp spider</name>
    <name type="synonym">Aranea bruennichi</name>
    <dbReference type="NCBI Taxonomy" id="94029"/>
    <lineage>
        <taxon>Eukaryota</taxon>
        <taxon>Metazoa</taxon>
        <taxon>Ecdysozoa</taxon>
        <taxon>Arthropoda</taxon>
        <taxon>Chelicerata</taxon>
        <taxon>Arachnida</taxon>
        <taxon>Araneae</taxon>
        <taxon>Araneomorphae</taxon>
        <taxon>Entelegynae</taxon>
        <taxon>Araneoidea</taxon>
        <taxon>Araneidae</taxon>
        <taxon>Argiope</taxon>
    </lineage>
</organism>
<reference evidence="2" key="1">
    <citation type="journal article" date="2020" name="bioRxiv">
        <title>Chromosome-level reference genome of the European wasp spider Argiope bruennichi: a resource for studies on range expansion and evolutionary adaptation.</title>
        <authorList>
            <person name="Sheffer M.M."/>
            <person name="Hoppe A."/>
            <person name="Krehenwinkel H."/>
            <person name="Uhl G."/>
            <person name="Kuss A.W."/>
            <person name="Jensen L."/>
            <person name="Jensen C."/>
            <person name="Gillespie R.G."/>
            <person name="Hoff K.J."/>
            <person name="Prost S."/>
        </authorList>
    </citation>
    <scope>NUCLEOTIDE SEQUENCE</scope>
</reference>
<evidence type="ECO:0000313" key="3">
    <source>
        <dbReference type="Proteomes" id="UP000807504"/>
    </source>
</evidence>
<keyword evidence="3" id="KW-1185">Reference proteome</keyword>
<dbReference type="AlphaFoldDB" id="A0A8T0EYT8"/>
<dbReference type="EMBL" id="JABXBU010001863">
    <property type="protein sequence ID" value="KAF8782931.1"/>
    <property type="molecule type" value="Genomic_DNA"/>
</dbReference>
<comment type="caution">
    <text evidence="2">The sequence shown here is derived from an EMBL/GenBank/DDBJ whole genome shotgun (WGS) entry which is preliminary data.</text>
</comment>
<evidence type="ECO:0000256" key="1">
    <source>
        <dbReference type="SAM" id="MobiDB-lite"/>
    </source>
</evidence>
<evidence type="ECO:0000313" key="2">
    <source>
        <dbReference type="EMBL" id="KAF8782931.1"/>
    </source>
</evidence>
<protein>
    <submittedName>
        <fullName evidence="2">Uncharacterized protein</fullName>
    </submittedName>
</protein>
<sequence>MCPIFDWVGWFERKPAQVPKQEHVFRYVDDALETPYPSFVRGPPRSPVKMFDDIHNKAVKFFALPPAPKDSDRTFINFVKSTKICEKMREDTSDEDENIKPAQLSQGPQSGLGQWAPKKLLMANQTFPEGSAHATAKPIPIPYPTANYRFKLYPQQRPGRQTSVSFLSP</sequence>